<reference evidence="4 5" key="2">
    <citation type="submission" date="2016-10" db="EMBL/GenBank/DDBJ databases">
        <authorList>
            <person name="Varghese N."/>
            <person name="Submissions S."/>
        </authorList>
    </citation>
    <scope>NUCLEOTIDE SEQUENCE [LARGE SCALE GENOMIC DNA]</scope>
    <source>
        <strain evidence="5">ATCC 20501</strain>
        <strain evidence="3 4">CGMCC 4.3529</strain>
    </source>
</reference>
<evidence type="ECO:0000256" key="1">
    <source>
        <dbReference type="SAM" id="SignalP"/>
    </source>
</evidence>
<organism evidence="2 5">
    <name type="scientific">Saccharopolyspora kobensis</name>
    <dbReference type="NCBI Taxonomy" id="146035"/>
    <lineage>
        <taxon>Bacteria</taxon>
        <taxon>Bacillati</taxon>
        <taxon>Actinomycetota</taxon>
        <taxon>Actinomycetes</taxon>
        <taxon>Pseudonocardiales</taxon>
        <taxon>Pseudonocardiaceae</taxon>
        <taxon>Saccharopolyspora</taxon>
    </lineage>
</organism>
<dbReference type="Proteomes" id="UP000199690">
    <property type="component" value="Unassembled WGS sequence"/>
</dbReference>
<feature type="signal peptide" evidence="1">
    <location>
        <begin position="1"/>
        <end position="23"/>
    </location>
</feature>
<feature type="chain" id="PRO_5030028776" description="DUF2771 family protein" evidence="1">
    <location>
        <begin position="24"/>
        <end position="158"/>
    </location>
</feature>
<gene>
    <name evidence="2" type="ORF">SAMN02982929_07102</name>
    <name evidence="3" type="ORF">SAMN05216506_12420</name>
</gene>
<keyword evidence="1" id="KW-0732">Signal</keyword>
<dbReference type="EMBL" id="FNVB01000019">
    <property type="protein sequence ID" value="SEG98510.1"/>
    <property type="molecule type" value="Genomic_DNA"/>
</dbReference>
<dbReference type="EMBL" id="FOME01000024">
    <property type="protein sequence ID" value="SFF26263.1"/>
    <property type="molecule type" value="Genomic_DNA"/>
</dbReference>
<dbReference type="Proteomes" id="UP000236729">
    <property type="component" value="Unassembled WGS sequence"/>
</dbReference>
<evidence type="ECO:0000313" key="5">
    <source>
        <dbReference type="Proteomes" id="UP000236729"/>
    </source>
</evidence>
<dbReference type="InterPro" id="IPR024495">
    <property type="entry name" value="DUF2771"/>
</dbReference>
<reference evidence="2" key="1">
    <citation type="submission" date="2016-10" db="EMBL/GenBank/DDBJ databases">
        <authorList>
            <person name="de Groot N.N."/>
        </authorList>
    </citation>
    <scope>NUCLEOTIDE SEQUENCE [LARGE SCALE GENOMIC DNA]</scope>
    <source>
        <strain evidence="2">ATCC 20501</strain>
    </source>
</reference>
<dbReference type="RefSeq" id="WP_093158263.1">
    <property type="nucleotide sequence ID" value="NZ_FNVB01000019.1"/>
</dbReference>
<dbReference type="Pfam" id="PF10969">
    <property type="entry name" value="DUF2771"/>
    <property type="match status" value="1"/>
</dbReference>
<dbReference type="AlphaFoldDB" id="A0A1H6EKW3"/>
<keyword evidence="4" id="KW-1185">Reference proteome</keyword>
<accession>A0A1H6EKW3</accession>
<accession>A0A1I2HA74</accession>
<name>A0A1H6EKW3_9PSEU</name>
<dbReference type="PROSITE" id="PS51257">
    <property type="entry name" value="PROKAR_LIPOPROTEIN"/>
    <property type="match status" value="1"/>
</dbReference>
<evidence type="ECO:0000313" key="3">
    <source>
        <dbReference type="EMBL" id="SFF26263.1"/>
    </source>
</evidence>
<protein>
    <recommendedName>
        <fullName evidence="6">DUF2771 family protein</fullName>
    </recommendedName>
</protein>
<sequence>MHRGLKPLLAVAGVALVAGCAAPSEPQVTFYSHGRSVEVAPAQYCDPTGENCTTSPDAVGDLRVPERAPLQISVPGKVAETPWQVVFLYRGANGEELDGRSPVFAPDERHAYTLQLPPDGTRLEHVEVQQFSAVLTEGVDGGVDFGIGGSWVLNVQQQ</sequence>
<evidence type="ECO:0000313" key="4">
    <source>
        <dbReference type="Proteomes" id="UP000199690"/>
    </source>
</evidence>
<evidence type="ECO:0000313" key="2">
    <source>
        <dbReference type="EMBL" id="SEG98510.1"/>
    </source>
</evidence>
<proteinExistence type="predicted"/>
<evidence type="ECO:0008006" key="6">
    <source>
        <dbReference type="Google" id="ProtNLM"/>
    </source>
</evidence>